<dbReference type="InterPro" id="IPR003673">
    <property type="entry name" value="CoA-Trfase_fam_III"/>
</dbReference>
<dbReference type="Gene3D" id="3.30.1540.10">
    <property type="entry name" value="formyl-coa transferase, domain 3"/>
    <property type="match status" value="1"/>
</dbReference>
<dbReference type="EMBL" id="JAJNDB010000009">
    <property type="protein sequence ID" value="MCD2197661.1"/>
    <property type="molecule type" value="Genomic_DNA"/>
</dbReference>
<dbReference type="GO" id="GO:0016740">
    <property type="term" value="F:transferase activity"/>
    <property type="evidence" value="ECO:0007669"/>
    <property type="project" value="UniProtKB-KW"/>
</dbReference>
<proteinExistence type="predicted"/>
<sequence>MTGPQKPLTGIRVLELGGYISMPMGGALLAGLGADVVKIESLAGDDFRRKDDDRSPYFAQVNAGKRSAAVDLKTPEGLEFVKALLPRFDVVFENMRPGKLAALGLGPDVCRELRPDVIFASVNGFGDGGPLRDRPAYDTIGQAYGGLYSILGEPGQAQLSGTILADVVTGLTSAAGVLAALVGRGRGGDGMRVDTSLYEAVSILATDALSQYVDTGADPTRTTRHPQAQNFCVATSSGESIAVHLSSSEKFWRNLCAAMERPDLPDDPRFTPYRHREANYFALVPIVEAEFAKRSLGDWEERLTHFDVPYAPVQTMATYVEHPQTQWLDLFEPGAHGMSLLRAPWRFDGARPDRGGPTPRLGQHTREIAGEVYDDERVEKLIALDVLGTVTDEEPR</sequence>
<gene>
    <name evidence="2" type="ORF">LQ327_30245</name>
</gene>
<evidence type="ECO:0000313" key="2">
    <source>
        <dbReference type="EMBL" id="MCD2197661.1"/>
    </source>
</evidence>
<dbReference type="SUPFAM" id="SSF89796">
    <property type="entry name" value="CoA-transferase family III (CaiB/BaiF)"/>
    <property type="match status" value="1"/>
</dbReference>
<protein>
    <submittedName>
        <fullName evidence="2">CoA transferase</fullName>
    </submittedName>
</protein>
<keyword evidence="1 2" id="KW-0808">Transferase</keyword>
<name>A0ABS8PHC2_9PSEU</name>
<dbReference type="InterPro" id="IPR050483">
    <property type="entry name" value="CoA-transferase_III_domain"/>
</dbReference>
<accession>A0ABS8PHC2</accession>
<reference evidence="2 3" key="1">
    <citation type="submission" date="2021-11" db="EMBL/GenBank/DDBJ databases">
        <title>Draft genome sequence of Actinomycetospora sp. SF1 isolated from the rhizosphere soil.</title>
        <authorList>
            <person name="Duangmal K."/>
            <person name="Chantavorakit T."/>
        </authorList>
    </citation>
    <scope>NUCLEOTIDE SEQUENCE [LARGE SCALE GENOMIC DNA]</scope>
    <source>
        <strain evidence="2 3">TBRC 5722</strain>
    </source>
</reference>
<keyword evidence="3" id="KW-1185">Reference proteome</keyword>
<comment type="caution">
    <text evidence="2">The sequence shown here is derived from an EMBL/GenBank/DDBJ whole genome shotgun (WGS) entry which is preliminary data.</text>
</comment>
<dbReference type="PANTHER" id="PTHR48207">
    <property type="entry name" value="SUCCINATE--HYDROXYMETHYLGLUTARATE COA-TRANSFERASE"/>
    <property type="match status" value="1"/>
</dbReference>
<dbReference type="InterPro" id="IPR023606">
    <property type="entry name" value="CoA-Trfase_III_dom_1_sf"/>
</dbReference>
<dbReference type="Gene3D" id="3.40.50.10540">
    <property type="entry name" value="Crotonobetainyl-coa:carnitine coa-transferase, domain 1"/>
    <property type="match status" value="1"/>
</dbReference>
<dbReference type="InterPro" id="IPR044855">
    <property type="entry name" value="CoA-Trfase_III_dom3_sf"/>
</dbReference>
<organism evidence="2 3">
    <name type="scientific">Actinomycetospora endophytica</name>
    <dbReference type="NCBI Taxonomy" id="2291215"/>
    <lineage>
        <taxon>Bacteria</taxon>
        <taxon>Bacillati</taxon>
        <taxon>Actinomycetota</taxon>
        <taxon>Actinomycetes</taxon>
        <taxon>Pseudonocardiales</taxon>
        <taxon>Pseudonocardiaceae</taxon>
        <taxon>Actinomycetospora</taxon>
    </lineage>
</organism>
<evidence type="ECO:0000313" key="3">
    <source>
        <dbReference type="Proteomes" id="UP001199469"/>
    </source>
</evidence>
<dbReference type="Proteomes" id="UP001199469">
    <property type="component" value="Unassembled WGS sequence"/>
</dbReference>
<evidence type="ECO:0000256" key="1">
    <source>
        <dbReference type="ARBA" id="ARBA00022679"/>
    </source>
</evidence>
<dbReference type="Pfam" id="PF02515">
    <property type="entry name" value="CoA_transf_3"/>
    <property type="match status" value="1"/>
</dbReference>
<dbReference type="RefSeq" id="WP_230739902.1">
    <property type="nucleotide sequence ID" value="NZ_JAJNDB010000009.1"/>
</dbReference>
<dbReference type="PANTHER" id="PTHR48207:SF3">
    <property type="entry name" value="SUCCINATE--HYDROXYMETHYLGLUTARATE COA-TRANSFERASE"/>
    <property type="match status" value="1"/>
</dbReference>